<dbReference type="Gene3D" id="3.30.230.10">
    <property type="match status" value="1"/>
</dbReference>
<dbReference type="Pfam" id="PF03764">
    <property type="entry name" value="EFG_IV"/>
    <property type="match status" value="1"/>
</dbReference>
<dbReference type="InterPro" id="IPR027417">
    <property type="entry name" value="P-loop_NTPase"/>
</dbReference>
<dbReference type="SUPFAM" id="SSF54211">
    <property type="entry name" value="Ribosomal protein S5 domain 2-like"/>
    <property type="match status" value="1"/>
</dbReference>
<evidence type="ECO:0000259" key="3">
    <source>
        <dbReference type="SMART" id="SM00889"/>
    </source>
</evidence>
<evidence type="ECO:0000256" key="1">
    <source>
        <dbReference type="ARBA" id="ARBA00022741"/>
    </source>
</evidence>
<proteinExistence type="predicted"/>
<dbReference type="InterPro" id="IPR014721">
    <property type="entry name" value="Ribsml_uS5_D2-typ_fold_subgr"/>
</dbReference>
<feature type="domain" description="Translation elongation factor EFG/EF2" evidence="3">
    <location>
        <begin position="629"/>
        <end position="734"/>
    </location>
</feature>
<dbReference type="PANTHER" id="PTHR42908:SF3">
    <property type="entry name" value="ELONGATION FACTOR-LIKE GTPASE 1"/>
    <property type="match status" value="1"/>
</dbReference>
<gene>
    <name evidence="4" type="ORF">B0T14DRAFT_580142</name>
</gene>
<dbReference type="InterPro" id="IPR009000">
    <property type="entry name" value="Transl_B-barrel_sf"/>
</dbReference>
<protein>
    <recommendedName>
        <fullName evidence="3">Translation elongation factor EFG/EF2 domain-containing protein</fullName>
    </recommendedName>
</protein>
<dbReference type="InterPro" id="IPR005517">
    <property type="entry name" value="Transl_elong_EFG/EF2_IV"/>
</dbReference>
<dbReference type="Gene3D" id="2.40.30.10">
    <property type="entry name" value="Translation factors"/>
    <property type="match status" value="1"/>
</dbReference>
<dbReference type="GO" id="GO:0005525">
    <property type="term" value="F:GTP binding"/>
    <property type="evidence" value="ECO:0007669"/>
    <property type="project" value="UniProtKB-KW"/>
</dbReference>
<accession>A0AA40C889</accession>
<name>A0AA40C889_9PEZI</name>
<keyword evidence="2" id="KW-0342">GTP-binding</keyword>
<comment type="caution">
    <text evidence="4">The sequence shown here is derived from an EMBL/GenBank/DDBJ whole genome shotgun (WGS) entry which is preliminary data.</text>
</comment>
<evidence type="ECO:0000313" key="4">
    <source>
        <dbReference type="EMBL" id="KAK0627848.1"/>
    </source>
</evidence>
<dbReference type="AlphaFoldDB" id="A0AA40C889"/>
<dbReference type="GO" id="GO:1990904">
    <property type="term" value="C:ribonucleoprotein complex"/>
    <property type="evidence" value="ECO:0007669"/>
    <property type="project" value="TreeGrafter"/>
</dbReference>
<dbReference type="InterPro" id="IPR035647">
    <property type="entry name" value="EFG_III/V"/>
</dbReference>
<dbReference type="Gene3D" id="3.40.50.300">
    <property type="entry name" value="P-loop containing nucleotide triphosphate hydrolases"/>
    <property type="match status" value="1"/>
</dbReference>
<keyword evidence="5" id="KW-1185">Reference proteome</keyword>
<dbReference type="SUPFAM" id="SSF54980">
    <property type="entry name" value="EF-G C-terminal domain-like"/>
    <property type="match status" value="1"/>
</dbReference>
<dbReference type="InterPro" id="IPR020568">
    <property type="entry name" value="Ribosomal_Su5_D2-typ_SF"/>
</dbReference>
<evidence type="ECO:0000256" key="2">
    <source>
        <dbReference type="ARBA" id="ARBA00023134"/>
    </source>
</evidence>
<dbReference type="SUPFAM" id="SSF52540">
    <property type="entry name" value="P-loop containing nucleoside triphosphate hydrolases"/>
    <property type="match status" value="1"/>
</dbReference>
<dbReference type="EMBL" id="JAULSU010000002">
    <property type="protein sequence ID" value="KAK0627848.1"/>
    <property type="molecule type" value="Genomic_DNA"/>
</dbReference>
<keyword evidence="1" id="KW-0547">Nucleotide-binding</keyword>
<organism evidence="4 5">
    <name type="scientific">Immersiella caudata</name>
    <dbReference type="NCBI Taxonomy" id="314043"/>
    <lineage>
        <taxon>Eukaryota</taxon>
        <taxon>Fungi</taxon>
        <taxon>Dikarya</taxon>
        <taxon>Ascomycota</taxon>
        <taxon>Pezizomycotina</taxon>
        <taxon>Sordariomycetes</taxon>
        <taxon>Sordariomycetidae</taxon>
        <taxon>Sordariales</taxon>
        <taxon>Lasiosphaeriaceae</taxon>
        <taxon>Immersiella</taxon>
    </lineage>
</organism>
<dbReference type="GO" id="GO:0003924">
    <property type="term" value="F:GTPase activity"/>
    <property type="evidence" value="ECO:0007669"/>
    <property type="project" value="TreeGrafter"/>
</dbReference>
<dbReference type="GO" id="GO:0003746">
    <property type="term" value="F:translation elongation factor activity"/>
    <property type="evidence" value="ECO:0007669"/>
    <property type="project" value="TreeGrafter"/>
</dbReference>
<dbReference type="Gene3D" id="3.30.70.240">
    <property type="match status" value="1"/>
</dbReference>
<dbReference type="SMART" id="SM00889">
    <property type="entry name" value="EFG_IV"/>
    <property type="match status" value="1"/>
</dbReference>
<dbReference type="SUPFAM" id="SSF50447">
    <property type="entry name" value="Translation proteins"/>
    <property type="match status" value="1"/>
</dbReference>
<sequence length="871" mass="95275">MDKKHLRNVALFWKGGRGATSLSKHIELIADGLAAGPNQAGIVVHSVIPPDLEPVSGWQDTLTDPTMTSFRMSLTKTSATAESESTDSDTNTHKDSFLINLIHTSTDNFVHQSAWMAEGAILVVDLFSRVTQETSRLLRLLIAGGMKIILFIDRLELSFDSGASSEDIYVALSSIVDSVNAFIASYSDDPDVDLRVSVEDGSVLFGSLHLDWGFSIGNFVKLYSGTDDFGGVEMPLTSYFWGDKFFDPTTNSWSEQEASTDGRKLERGFNRFILDPLQQMHRTQDTPQADKHIPGLPSLMGNLHLAVQKEADISPTTKIPDGYRQSLFSAWHNLLKAAVLHLPSPVSRQKVRPQIVIGEPKPNHAEGSVPKDESSDGLSLFLTKLTATLPTGAPLIIARIVSGTLTAPTELPAHLVENPMIPWKRRLFRLRIQHIYLTSGCTLKPIHSASAGHIVALCLEKLPPRLPEALQQSILVHNLTHHFPRLESLSMPPIRRSISIDGGFDDDSLEAITSHCQHLTTTHPGLQVIELEPTAHDPLLTLSHPNDETLDLAITTLRQTWPLPDKLPIVSSPFVTYAETTTAPSSPTPSVKSTNRRIRIFIHAQPLTPDFATALETNTLRPISSPSPTDTLEDNRARTAARATARRLWRLDPIGVNAFADETKSVQYLMMSEDALCTGFNWACARGPLAGEPLRGVRVELRDFATIAEFRHRGAGQVIPAARKGVYAGVLLGSPRMLRPVCGVVVDCAREYGGVVREVLGARREEGDTGVDVREVLGRGVVECGMGVEGTIGLRAELKDVVRADAFLTVEFVGWEMVEGDPFDAESKAGKLVREIRARKGMEAAIPPAETVSVVLCFCLLKLLTAEIVLL</sequence>
<evidence type="ECO:0000313" key="5">
    <source>
        <dbReference type="Proteomes" id="UP001175000"/>
    </source>
</evidence>
<dbReference type="CDD" id="cd01681">
    <property type="entry name" value="aeEF2_snRNP_like_IV"/>
    <property type="match status" value="1"/>
</dbReference>
<dbReference type="Proteomes" id="UP001175000">
    <property type="component" value="Unassembled WGS sequence"/>
</dbReference>
<reference evidence="4" key="1">
    <citation type="submission" date="2023-06" db="EMBL/GenBank/DDBJ databases">
        <title>Genome-scale phylogeny and comparative genomics of the fungal order Sordariales.</title>
        <authorList>
            <consortium name="Lawrence Berkeley National Laboratory"/>
            <person name="Hensen N."/>
            <person name="Bonometti L."/>
            <person name="Westerberg I."/>
            <person name="Brannstrom I.O."/>
            <person name="Guillou S."/>
            <person name="Cros-Aarteil S."/>
            <person name="Calhoun S."/>
            <person name="Haridas S."/>
            <person name="Kuo A."/>
            <person name="Mondo S."/>
            <person name="Pangilinan J."/>
            <person name="Riley R."/>
            <person name="Labutti K."/>
            <person name="Andreopoulos B."/>
            <person name="Lipzen A."/>
            <person name="Chen C."/>
            <person name="Yanf M."/>
            <person name="Daum C."/>
            <person name="Ng V."/>
            <person name="Clum A."/>
            <person name="Steindorff A."/>
            <person name="Ohm R."/>
            <person name="Martin F."/>
            <person name="Silar P."/>
            <person name="Natvig D."/>
            <person name="Lalanne C."/>
            <person name="Gautier V."/>
            <person name="Ament-Velasquez S.L."/>
            <person name="Kruys A."/>
            <person name="Hutchinson M.I."/>
            <person name="Powell A.J."/>
            <person name="Barry K."/>
            <person name="Miller A.N."/>
            <person name="Grigoriev I.V."/>
            <person name="Debuchy R."/>
            <person name="Gladieux P."/>
            <person name="Thoren M.H."/>
            <person name="Johannesson H."/>
        </authorList>
    </citation>
    <scope>NUCLEOTIDE SEQUENCE</scope>
    <source>
        <strain evidence="4">CBS 606.72</strain>
    </source>
</reference>
<dbReference type="PANTHER" id="PTHR42908">
    <property type="entry name" value="TRANSLATION ELONGATION FACTOR-RELATED"/>
    <property type="match status" value="1"/>
</dbReference>
<dbReference type="GO" id="GO:0005829">
    <property type="term" value="C:cytosol"/>
    <property type="evidence" value="ECO:0007669"/>
    <property type="project" value="TreeGrafter"/>
</dbReference>